<accession>A0A8D9PGP9</accession>
<dbReference type="EMBL" id="BK029947">
    <property type="protein sequence ID" value="DAD56898.1"/>
    <property type="molecule type" value="Genomic_DNA"/>
</dbReference>
<evidence type="ECO:0000313" key="1">
    <source>
        <dbReference type="EMBL" id="DAD56898.1"/>
    </source>
</evidence>
<sequence>MKIRHKVLTKITKEDVRYFLIEHDELQEAIRKVGSTLVETLGCFFDTHFLNLGGNL</sequence>
<name>A0A8D9PGP9_9VIRU</name>
<protein>
    <submittedName>
        <fullName evidence="1">Uncharacterized protein</fullName>
    </submittedName>
</protein>
<reference evidence="1" key="1">
    <citation type="journal article" date="2021" name="Proc. Natl. Acad. Sci. U.S.A.">
        <title>A Catalog of Tens of Thousands of Viruses from Human Metagenomes Reveals Hidden Associations with Chronic Diseases.</title>
        <authorList>
            <person name="Tisza M.J."/>
            <person name="Buck C.B."/>
        </authorList>
    </citation>
    <scope>NUCLEOTIDE SEQUENCE</scope>
    <source>
        <strain evidence="1">CtPNe1</strain>
    </source>
</reference>
<organism evidence="1">
    <name type="scientific">Bacteriophage sp</name>
    <dbReference type="NCBI Taxonomy" id="38018"/>
    <lineage>
        <taxon>Viruses</taxon>
    </lineage>
</organism>
<proteinExistence type="predicted"/>